<dbReference type="AlphaFoldDB" id="A0A6P3Y8E8"/>
<keyword evidence="1" id="KW-1133">Transmembrane helix</keyword>
<sequence>MTCHLVPIILDIVSPLNVSRSEDLHLLVEYFVDQSKYCYVLILHLTISICLGMTTVISIGVTLYGYALHACALFKVANYRMEITMGKDVLRIPNQEREHVIHGRLVCAVDVHRRALLFV</sequence>
<feature type="transmembrane region" description="Helical" evidence="1">
    <location>
        <begin position="37"/>
        <end position="57"/>
    </location>
</feature>
<dbReference type="RefSeq" id="XP_014487185.1">
    <property type="nucleotide sequence ID" value="XM_014631699.1"/>
</dbReference>
<proteinExistence type="predicted"/>
<evidence type="ECO:0000313" key="3">
    <source>
        <dbReference type="RefSeq" id="XP_014487185.1"/>
    </source>
</evidence>
<evidence type="ECO:0000256" key="1">
    <source>
        <dbReference type="SAM" id="Phobius"/>
    </source>
</evidence>
<keyword evidence="1" id="KW-0472">Membrane</keyword>
<dbReference type="OrthoDB" id="7553358at2759"/>
<name>A0A6P3Y8E8_DINQU</name>
<keyword evidence="1" id="KW-0812">Transmembrane</keyword>
<reference evidence="3" key="1">
    <citation type="submission" date="2025-08" db="UniProtKB">
        <authorList>
            <consortium name="RefSeq"/>
        </authorList>
    </citation>
    <scope>IDENTIFICATION</scope>
</reference>
<organism evidence="2 3">
    <name type="scientific">Dinoponera quadriceps</name>
    <name type="common">South American ant</name>
    <dbReference type="NCBI Taxonomy" id="609295"/>
    <lineage>
        <taxon>Eukaryota</taxon>
        <taxon>Metazoa</taxon>
        <taxon>Ecdysozoa</taxon>
        <taxon>Arthropoda</taxon>
        <taxon>Hexapoda</taxon>
        <taxon>Insecta</taxon>
        <taxon>Pterygota</taxon>
        <taxon>Neoptera</taxon>
        <taxon>Endopterygota</taxon>
        <taxon>Hymenoptera</taxon>
        <taxon>Apocrita</taxon>
        <taxon>Aculeata</taxon>
        <taxon>Formicoidea</taxon>
        <taxon>Formicidae</taxon>
        <taxon>Ponerinae</taxon>
        <taxon>Ponerini</taxon>
        <taxon>Dinoponera</taxon>
    </lineage>
</organism>
<evidence type="ECO:0000313" key="2">
    <source>
        <dbReference type="Proteomes" id="UP000515204"/>
    </source>
</evidence>
<protein>
    <submittedName>
        <fullName evidence="3">Uncharacterized protein LOC106750978</fullName>
    </submittedName>
</protein>
<dbReference type="GeneID" id="106750978"/>
<keyword evidence="2" id="KW-1185">Reference proteome</keyword>
<accession>A0A6P3Y8E8</accession>
<dbReference type="Proteomes" id="UP000515204">
    <property type="component" value="Unplaced"/>
</dbReference>
<gene>
    <name evidence="3" type="primary">LOC106750978</name>
</gene>
<dbReference type="KEGG" id="dqu:106750978"/>